<protein>
    <submittedName>
        <fullName evidence="1">Uncharacterized protein</fullName>
    </submittedName>
</protein>
<accession>A0AAV3TBS1</accession>
<dbReference type="InterPro" id="IPR055944">
    <property type="entry name" value="DUF7522"/>
</dbReference>
<sequence length="125" mass="13929">MAETLPDETAEEIVRTCRAAIGDEVRNVTFITEDDYDIYYVREDVDADTEATGFIEAEQRGFASQRTYGWSDMGEYVFTIRAFEDGYIGRVIVGDQGVYVTADALTVDSFTDAAESIHDLLADAE</sequence>
<evidence type="ECO:0000313" key="2">
    <source>
        <dbReference type="Proteomes" id="UP001500420"/>
    </source>
</evidence>
<name>A0AAV3TBS1_9EURY</name>
<reference evidence="1 2" key="1">
    <citation type="journal article" date="2019" name="Int. J. Syst. Evol. Microbiol.">
        <title>The Global Catalogue of Microorganisms (GCM) 10K type strain sequencing project: providing services to taxonomists for standard genome sequencing and annotation.</title>
        <authorList>
            <consortium name="The Broad Institute Genomics Platform"/>
            <consortium name="The Broad Institute Genome Sequencing Center for Infectious Disease"/>
            <person name="Wu L."/>
            <person name="Ma J."/>
        </authorList>
    </citation>
    <scope>NUCLEOTIDE SEQUENCE [LARGE SCALE GENOMIC DNA]</scope>
    <source>
        <strain evidence="1 2">JCM 16328</strain>
    </source>
</reference>
<dbReference type="Proteomes" id="UP001500420">
    <property type="component" value="Unassembled WGS sequence"/>
</dbReference>
<dbReference type="Pfam" id="PF24366">
    <property type="entry name" value="DUF7522"/>
    <property type="match status" value="1"/>
</dbReference>
<gene>
    <name evidence="1" type="ORF">GCM10009020_26010</name>
</gene>
<comment type="caution">
    <text evidence="1">The sequence shown here is derived from an EMBL/GenBank/DDBJ whole genome shotgun (WGS) entry which is preliminary data.</text>
</comment>
<dbReference type="EMBL" id="BAAADV010000007">
    <property type="protein sequence ID" value="GAA0676967.1"/>
    <property type="molecule type" value="Genomic_DNA"/>
</dbReference>
<dbReference type="RefSeq" id="WP_343774477.1">
    <property type="nucleotide sequence ID" value="NZ_BAAADV010000007.1"/>
</dbReference>
<dbReference type="AlphaFoldDB" id="A0AAV3TBS1"/>
<keyword evidence="2" id="KW-1185">Reference proteome</keyword>
<organism evidence="1 2">
    <name type="scientific">Natronoarchaeum mannanilyticum</name>
    <dbReference type="NCBI Taxonomy" id="926360"/>
    <lineage>
        <taxon>Archaea</taxon>
        <taxon>Methanobacteriati</taxon>
        <taxon>Methanobacteriota</taxon>
        <taxon>Stenosarchaea group</taxon>
        <taxon>Halobacteria</taxon>
        <taxon>Halobacteriales</taxon>
        <taxon>Natronoarchaeaceae</taxon>
    </lineage>
</organism>
<proteinExistence type="predicted"/>
<evidence type="ECO:0000313" key="1">
    <source>
        <dbReference type="EMBL" id="GAA0676967.1"/>
    </source>
</evidence>